<dbReference type="PANTHER" id="PTHR24296">
    <property type="entry name" value="CYTOCHROME P450"/>
    <property type="match status" value="1"/>
</dbReference>
<reference evidence="7 8" key="1">
    <citation type="journal article" date="2015" name="Genome Biol. Evol.">
        <title>Phylogenomic analyses indicate that early fungi evolved digesting cell walls of algal ancestors of land plants.</title>
        <authorList>
            <person name="Chang Y."/>
            <person name="Wang S."/>
            <person name="Sekimoto S."/>
            <person name="Aerts A.L."/>
            <person name="Choi C."/>
            <person name="Clum A."/>
            <person name="LaButti K.M."/>
            <person name="Lindquist E.A."/>
            <person name="Yee Ngan C."/>
            <person name="Ohm R.A."/>
            <person name="Salamov A.A."/>
            <person name="Grigoriev I.V."/>
            <person name="Spatafora J.W."/>
            <person name="Berbee M.L."/>
        </authorList>
    </citation>
    <scope>NUCLEOTIDE SEQUENCE [LARGE SCALE GENOMIC DNA]</scope>
    <source>
        <strain evidence="7 8">JEL478</strain>
    </source>
</reference>
<evidence type="ECO:0000313" key="7">
    <source>
        <dbReference type="EMBL" id="KXS10317.1"/>
    </source>
</evidence>
<keyword evidence="6" id="KW-0503">Monooxygenase</keyword>
<name>A0A139A0K9_GONPJ</name>
<evidence type="ECO:0000313" key="8">
    <source>
        <dbReference type="Proteomes" id="UP000070544"/>
    </source>
</evidence>
<keyword evidence="4 5" id="KW-0408">Iron</keyword>
<evidence type="ECO:0000256" key="3">
    <source>
        <dbReference type="ARBA" id="ARBA00023002"/>
    </source>
</evidence>
<dbReference type="Pfam" id="PF00067">
    <property type="entry name" value="p450"/>
    <property type="match status" value="1"/>
</dbReference>
<dbReference type="AlphaFoldDB" id="A0A139A0K9"/>
<dbReference type="Proteomes" id="UP000070544">
    <property type="component" value="Unassembled WGS sequence"/>
</dbReference>
<dbReference type="GO" id="GO:0020037">
    <property type="term" value="F:heme binding"/>
    <property type="evidence" value="ECO:0007669"/>
    <property type="project" value="InterPro"/>
</dbReference>
<organism evidence="7 8">
    <name type="scientific">Gonapodya prolifera (strain JEL478)</name>
    <name type="common">Monoblepharis prolifera</name>
    <dbReference type="NCBI Taxonomy" id="1344416"/>
    <lineage>
        <taxon>Eukaryota</taxon>
        <taxon>Fungi</taxon>
        <taxon>Fungi incertae sedis</taxon>
        <taxon>Chytridiomycota</taxon>
        <taxon>Chytridiomycota incertae sedis</taxon>
        <taxon>Monoblepharidomycetes</taxon>
        <taxon>Monoblepharidales</taxon>
        <taxon>Gonapodyaceae</taxon>
        <taxon>Gonapodya</taxon>
    </lineage>
</organism>
<dbReference type="GO" id="GO:0005506">
    <property type="term" value="F:iron ion binding"/>
    <property type="evidence" value="ECO:0007669"/>
    <property type="project" value="InterPro"/>
</dbReference>
<accession>A0A139A0K9</accession>
<dbReference type="Gene3D" id="1.10.630.10">
    <property type="entry name" value="Cytochrome P450"/>
    <property type="match status" value="1"/>
</dbReference>
<dbReference type="SUPFAM" id="SSF48264">
    <property type="entry name" value="Cytochrome P450"/>
    <property type="match status" value="1"/>
</dbReference>
<keyword evidence="8" id="KW-1185">Reference proteome</keyword>
<dbReference type="InterPro" id="IPR036396">
    <property type="entry name" value="Cyt_P450_sf"/>
</dbReference>
<comment type="similarity">
    <text evidence="1 6">Belongs to the cytochrome P450 family.</text>
</comment>
<dbReference type="EMBL" id="KQ965830">
    <property type="protein sequence ID" value="KXS10317.1"/>
    <property type="molecule type" value="Genomic_DNA"/>
</dbReference>
<dbReference type="PRINTS" id="PR00385">
    <property type="entry name" value="P450"/>
</dbReference>
<dbReference type="GO" id="GO:0004497">
    <property type="term" value="F:monooxygenase activity"/>
    <property type="evidence" value="ECO:0007669"/>
    <property type="project" value="UniProtKB-KW"/>
</dbReference>
<evidence type="ECO:0000256" key="1">
    <source>
        <dbReference type="ARBA" id="ARBA00010617"/>
    </source>
</evidence>
<evidence type="ECO:0000256" key="5">
    <source>
        <dbReference type="PIRSR" id="PIRSR602401-1"/>
    </source>
</evidence>
<keyword evidence="2 5" id="KW-0479">Metal-binding</keyword>
<dbReference type="GO" id="GO:0006629">
    <property type="term" value="P:lipid metabolic process"/>
    <property type="evidence" value="ECO:0007669"/>
    <property type="project" value="UniProtKB-ARBA"/>
</dbReference>
<dbReference type="OrthoDB" id="1470350at2759"/>
<evidence type="ECO:0000256" key="6">
    <source>
        <dbReference type="RuleBase" id="RU000461"/>
    </source>
</evidence>
<evidence type="ECO:0000256" key="2">
    <source>
        <dbReference type="ARBA" id="ARBA00022723"/>
    </source>
</evidence>
<dbReference type="PROSITE" id="PS00086">
    <property type="entry name" value="CYTOCHROME_P450"/>
    <property type="match status" value="1"/>
</dbReference>
<sequence>MILYAALAFCAFVAFLYYKYPDRAVGTRPRPDVPNADDTVPIFGGTFSISSNVQTLHEWVLNQAKKHGDVWRTTILAYPPVDMILTTNVTDVEHILRDPWTYEKGVDQKRQNSDLFGHGIFAADGDEWKVQRKVASNIFNVKNFRDFYSPIFHHDATQVVRHLEQASKIGAFIDIHDLLLRSTLDSFLKISMGEDRGCLASDGTVVDGRYTLPPVEFAIAFDTLNSICAKRGSIPFWQVIEKLNGTDAKRDWCQKVLHGNAQKIIDKKRQAYAAGQVPKDKSKQDLLDYFMQTENDDGTPVTDEQLRDVVINFIVAGRDTTAQTLSWVFYELSKNPQILAKVRQECLSVLGPTRMCDYNDLKELKYTTATFNEVLRLYANVPFNFKVPTKDDVLPGSKTKVYKGQRVAFHPYAMGRLTKIWGPDAEEMRPERWIDESGNLSKENSFKWPVFNAGPRICLGMNMATQEAVVLMSSIVRRFNLELCNEANFQNSNGRLLCIALQMIRRNGACSTRIREKGWLDMIFK</sequence>
<proteinExistence type="inferred from homology"/>
<feature type="binding site" description="axial binding residue" evidence="5">
    <location>
        <position position="458"/>
    </location>
    <ligand>
        <name>heme</name>
        <dbReference type="ChEBI" id="CHEBI:30413"/>
    </ligand>
    <ligandPart>
        <name>Fe</name>
        <dbReference type="ChEBI" id="CHEBI:18248"/>
    </ligandPart>
</feature>
<evidence type="ECO:0000256" key="4">
    <source>
        <dbReference type="ARBA" id="ARBA00023004"/>
    </source>
</evidence>
<dbReference type="InterPro" id="IPR017972">
    <property type="entry name" value="Cyt_P450_CS"/>
</dbReference>
<dbReference type="STRING" id="1344416.A0A139A0K9"/>
<dbReference type="GO" id="GO:0016705">
    <property type="term" value="F:oxidoreductase activity, acting on paired donors, with incorporation or reduction of molecular oxygen"/>
    <property type="evidence" value="ECO:0007669"/>
    <property type="project" value="InterPro"/>
</dbReference>
<dbReference type="InterPro" id="IPR002401">
    <property type="entry name" value="Cyt_P450_E_grp-I"/>
</dbReference>
<gene>
    <name evidence="7" type="ORF">M427DRAFT_182306</name>
</gene>
<comment type="cofactor">
    <cofactor evidence="5">
        <name>heme</name>
        <dbReference type="ChEBI" id="CHEBI:30413"/>
    </cofactor>
</comment>
<dbReference type="OMA" id="GRHKYDP"/>
<protein>
    <submittedName>
        <fullName evidence="7">Cytochrome P450</fullName>
    </submittedName>
</protein>
<dbReference type="PRINTS" id="PR00463">
    <property type="entry name" value="EP450I"/>
</dbReference>
<keyword evidence="5 6" id="KW-0349">Heme</keyword>
<keyword evidence="3 6" id="KW-0560">Oxidoreductase</keyword>
<dbReference type="InterPro" id="IPR001128">
    <property type="entry name" value="Cyt_P450"/>
</dbReference>